<evidence type="ECO:0008006" key="4">
    <source>
        <dbReference type="Google" id="ProtNLM"/>
    </source>
</evidence>
<evidence type="ECO:0000313" key="3">
    <source>
        <dbReference type="Proteomes" id="UP000488299"/>
    </source>
</evidence>
<evidence type="ECO:0000313" key="2">
    <source>
        <dbReference type="EMBL" id="KAB7726136.1"/>
    </source>
</evidence>
<comment type="caution">
    <text evidence="2">The sequence shown here is derived from an EMBL/GenBank/DDBJ whole genome shotgun (WGS) entry which is preliminary data.</text>
</comment>
<accession>A0A7J5TS89</accession>
<sequence>MASAKLLLLSILFWWLLAPAAVRAQGPGAPLPSVGLRPIERAPGSTILGSTYLYKGRKLGSPFSVEIPIYELNDPVAIRHFRRFRTWTTVGRLTGLASVAYVLFNRTPDRQTSRTIYVGSLVASIGFSLISNHQVDSAVRRYNAVLRDGRVGLSAQPTPHGGAAVGLGLTVPLVGLDN</sequence>
<gene>
    <name evidence="2" type="ORF">F5984_24985</name>
</gene>
<proteinExistence type="predicted"/>
<name>A0A7J5TS89_9BACT</name>
<dbReference type="Proteomes" id="UP000488299">
    <property type="component" value="Unassembled WGS sequence"/>
</dbReference>
<dbReference type="AlphaFoldDB" id="A0A7J5TS89"/>
<dbReference type="RefSeq" id="WP_152126909.1">
    <property type="nucleotide sequence ID" value="NZ_WELI01000017.1"/>
</dbReference>
<feature type="chain" id="PRO_5029881987" description="DUF5683 domain-containing protein" evidence="1">
    <location>
        <begin position="25"/>
        <end position="178"/>
    </location>
</feature>
<keyword evidence="3" id="KW-1185">Reference proteome</keyword>
<dbReference type="EMBL" id="WELI01000017">
    <property type="protein sequence ID" value="KAB7726136.1"/>
    <property type="molecule type" value="Genomic_DNA"/>
</dbReference>
<reference evidence="2 3" key="1">
    <citation type="submission" date="2019-10" db="EMBL/GenBank/DDBJ databases">
        <title>Rudanella paleaurantiibacter sp. nov., isolated from sludge.</title>
        <authorList>
            <person name="Xu S.Q."/>
        </authorList>
    </citation>
    <scope>NUCLEOTIDE SEQUENCE [LARGE SCALE GENOMIC DNA]</scope>
    <source>
        <strain evidence="2 3">HX-22-17</strain>
    </source>
</reference>
<keyword evidence="1" id="KW-0732">Signal</keyword>
<protein>
    <recommendedName>
        <fullName evidence="4">DUF5683 domain-containing protein</fullName>
    </recommendedName>
</protein>
<feature type="signal peptide" evidence="1">
    <location>
        <begin position="1"/>
        <end position="24"/>
    </location>
</feature>
<organism evidence="2 3">
    <name type="scientific">Rudanella paleaurantiibacter</name>
    <dbReference type="NCBI Taxonomy" id="2614655"/>
    <lineage>
        <taxon>Bacteria</taxon>
        <taxon>Pseudomonadati</taxon>
        <taxon>Bacteroidota</taxon>
        <taxon>Cytophagia</taxon>
        <taxon>Cytophagales</taxon>
        <taxon>Cytophagaceae</taxon>
        <taxon>Rudanella</taxon>
    </lineage>
</organism>
<evidence type="ECO:0000256" key="1">
    <source>
        <dbReference type="SAM" id="SignalP"/>
    </source>
</evidence>